<keyword evidence="2" id="KW-1185">Reference proteome</keyword>
<evidence type="ECO:0000313" key="1">
    <source>
        <dbReference type="EMBL" id="MBL4931685.1"/>
    </source>
</evidence>
<dbReference type="RefSeq" id="WP_202767072.1">
    <property type="nucleotide sequence ID" value="NZ_JAESWA010000022.1"/>
</dbReference>
<dbReference type="Proteomes" id="UP000623681">
    <property type="component" value="Unassembled WGS sequence"/>
</dbReference>
<comment type="caution">
    <text evidence="1">The sequence shown here is derived from an EMBL/GenBank/DDBJ whole genome shotgun (WGS) entry which is preliminary data.</text>
</comment>
<gene>
    <name evidence="1" type="ORF">JK634_07705</name>
</gene>
<evidence type="ECO:0000313" key="2">
    <source>
        <dbReference type="Proteomes" id="UP000623681"/>
    </source>
</evidence>
<reference evidence="1" key="1">
    <citation type="submission" date="2021-01" db="EMBL/GenBank/DDBJ databases">
        <title>Genome public.</title>
        <authorList>
            <person name="Liu C."/>
            <person name="Sun Q."/>
        </authorList>
    </citation>
    <scope>NUCLEOTIDE SEQUENCE</scope>
    <source>
        <strain evidence="1">YIM B02565</strain>
    </source>
</reference>
<organism evidence="1 2">
    <name type="scientific">Clostridium paridis</name>
    <dbReference type="NCBI Taxonomy" id="2803863"/>
    <lineage>
        <taxon>Bacteria</taxon>
        <taxon>Bacillati</taxon>
        <taxon>Bacillota</taxon>
        <taxon>Clostridia</taxon>
        <taxon>Eubacteriales</taxon>
        <taxon>Clostridiaceae</taxon>
        <taxon>Clostridium</taxon>
    </lineage>
</organism>
<protein>
    <submittedName>
        <fullName evidence="1">Uncharacterized protein</fullName>
    </submittedName>
</protein>
<sequence length="87" mass="9889">MGLENKPALDKSQAYSKVQMKQVAYLDENTGLPTKIEAYILKNDKFELQDTTLYEFKYIESVGNLFDTSGVKLNQLPEYKYDANAVG</sequence>
<proteinExistence type="predicted"/>
<name>A0A937FCT5_9CLOT</name>
<dbReference type="AlphaFoldDB" id="A0A937FCT5"/>
<dbReference type="EMBL" id="JAESWA010000022">
    <property type="protein sequence ID" value="MBL4931685.1"/>
    <property type="molecule type" value="Genomic_DNA"/>
</dbReference>
<accession>A0A937FCT5</accession>